<dbReference type="PANTHER" id="PTHR31016">
    <property type="entry name" value="OS04G0228100 PROTEIN"/>
    <property type="match status" value="1"/>
</dbReference>
<accession>A0A2Z7CJU0</accession>
<proteinExistence type="predicted"/>
<gene>
    <name evidence="2" type="ORF">F511_27262</name>
</gene>
<dbReference type="AlphaFoldDB" id="A0A2Z7CJU0"/>
<evidence type="ECO:0000313" key="3">
    <source>
        <dbReference type="Proteomes" id="UP000250235"/>
    </source>
</evidence>
<name>A0A2Z7CJU0_9LAMI</name>
<evidence type="ECO:0000256" key="1">
    <source>
        <dbReference type="SAM" id="MobiDB-lite"/>
    </source>
</evidence>
<reference evidence="2 3" key="1">
    <citation type="journal article" date="2015" name="Proc. Natl. Acad. Sci. U.S.A.">
        <title>The resurrection genome of Boea hygrometrica: A blueprint for survival of dehydration.</title>
        <authorList>
            <person name="Xiao L."/>
            <person name="Yang G."/>
            <person name="Zhang L."/>
            <person name="Yang X."/>
            <person name="Zhao S."/>
            <person name="Ji Z."/>
            <person name="Zhou Q."/>
            <person name="Hu M."/>
            <person name="Wang Y."/>
            <person name="Chen M."/>
            <person name="Xu Y."/>
            <person name="Jin H."/>
            <person name="Xiao X."/>
            <person name="Hu G."/>
            <person name="Bao F."/>
            <person name="Hu Y."/>
            <person name="Wan P."/>
            <person name="Li L."/>
            <person name="Deng X."/>
            <person name="Kuang T."/>
            <person name="Xiang C."/>
            <person name="Zhu J.K."/>
            <person name="Oliver M.J."/>
            <person name="He Y."/>
        </authorList>
    </citation>
    <scope>NUCLEOTIDE SEQUENCE [LARGE SCALE GENOMIC DNA]</scope>
    <source>
        <strain evidence="3">cv. XS01</strain>
    </source>
</reference>
<feature type="compositionally biased region" description="Basic and acidic residues" evidence="1">
    <location>
        <begin position="22"/>
        <end position="32"/>
    </location>
</feature>
<dbReference type="Proteomes" id="UP000250235">
    <property type="component" value="Unassembled WGS sequence"/>
</dbReference>
<dbReference type="OrthoDB" id="1731995at2759"/>
<keyword evidence="3" id="KW-1185">Reference proteome</keyword>
<feature type="region of interest" description="Disordered" evidence="1">
    <location>
        <begin position="22"/>
        <end position="68"/>
    </location>
</feature>
<organism evidence="2 3">
    <name type="scientific">Dorcoceras hygrometricum</name>
    <dbReference type="NCBI Taxonomy" id="472368"/>
    <lineage>
        <taxon>Eukaryota</taxon>
        <taxon>Viridiplantae</taxon>
        <taxon>Streptophyta</taxon>
        <taxon>Embryophyta</taxon>
        <taxon>Tracheophyta</taxon>
        <taxon>Spermatophyta</taxon>
        <taxon>Magnoliopsida</taxon>
        <taxon>eudicotyledons</taxon>
        <taxon>Gunneridae</taxon>
        <taxon>Pentapetalae</taxon>
        <taxon>asterids</taxon>
        <taxon>lamiids</taxon>
        <taxon>Lamiales</taxon>
        <taxon>Gesneriaceae</taxon>
        <taxon>Didymocarpoideae</taxon>
        <taxon>Trichosporeae</taxon>
        <taxon>Loxocarpinae</taxon>
        <taxon>Dorcoceras</taxon>
    </lineage>
</organism>
<dbReference type="EMBL" id="KQ996462">
    <property type="protein sequence ID" value="KZV44949.1"/>
    <property type="molecule type" value="Genomic_DNA"/>
</dbReference>
<dbReference type="PANTHER" id="PTHR31016:SF12">
    <property type="entry name" value="OS05G0315200 PROTEIN"/>
    <property type="match status" value="1"/>
</dbReference>
<protein>
    <submittedName>
        <fullName evidence="2">Uncharacterized protein</fullName>
    </submittedName>
</protein>
<evidence type="ECO:0000313" key="2">
    <source>
        <dbReference type="EMBL" id="KZV44949.1"/>
    </source>
</evidence>
<sequence>MSGSKQGFWGVLARKAKAVLDDDKVVQPHETARGTTVQTSDRTKKGQYHNGYNSPESHQKTDNPSLHKGLNRIASSLNFIGGTIGNALEAVSNQEGIQKLSHGITSFRAYTKNEQKIPSI</sequence>